<keyword evidence="9" id="KW-0508">mRNA splicing</keyword>
<keyword evidence="7 11" id="KW-0694">RNA-binding</keyword>
<evidence type="ECO:0000256" key="5">
    <source>
        <dbReference type="ARBA" id="ARBA00022771"/>
    </source>
</evidence>
<dbReference type="SMART" id="SM00361">
    <property type="entry name" value="RRM_1"/>
    <property type="match status" value="1"/>
</dbReference>
<evidence type="ECO:0000256" key="10">
    <source>
        <dbReference type="ARBA" id="ARBA00023242"/>
    </source>
</evidence>
<feature type="zinc finger region" description="C3H1-type" evidence="12">
    <location>
        <begin position="12"/>
        <end position="40"/>
    </location>
</feature>
<dbReference type="EMBL" id="GFTR01003657">
    <property type="protein sequence ID" value="JAW12769.1"/>
    <property type="molecule type" value="Transcribed_RNA"/>
</dbReference>
<dbReference type="SUPFAM" id="SSF54928">
    <property type="entry name" value="RNA-binding domain, RBD"/>
    <property type="match status" value="1"/>
</dbReference>
<comment type="subcellular location">
    <subcellularLocation>
        <location evidence="1">Nucleus</location>
    </subcellularLocation>
</comment>
<keyword evidence="3 12" id="KW-0479">Metal-binding</keyword>
<dbReference type="PROSITE" id="PS50103">
    <property type="entry name" value="ZF_C3H1"/>
    <property type="match status" value="2"/>
</dbReference>
<evidence type="ECO:0000259" key="15">
    <source>
        <dbReference type="PROSITE" id="PS50103"/>
    </source>
</evidence>
<accession>A0A224XXI7</accession>
<dbReference type="PROSITE" id="PS50102">
    <property type="entry name" value="RRM"/>
    <property type="match status" value="1"/>
</dbReference>
<feature type="region of interest" description="Disordered" evidence="13">
    <location>
        <begin position="198"/>
        <end position="217"/>
    </location>
</feature>
<evidence type="ECO:0000256" key="6">
    <source>
        <dbReference type="ARBA" id="ARBA00022833"/>
    </source>
</evidence>
<dbReference type="InterPro" id="IPR012677">
    <property type="entry name" value="Nucleotide-bd_a/b_plait_sf"/>
</dbReference>
<evidence type="ECO:0000256" key="2">
    <source>
        <dbReference type="ARBA" id="ARBA00022664"/>
    </source>
</evidence>
<dbReference type="InterPro" id="IPR009145">
    <property type="entry name" value="U2AF_small"/>
</dbReference>
<reference evidence="16" key="1">
    <citation type="journal article" date="2018" name="PLoS Negl. Trop. Dis.">
        <title>An insight into the salivary gland and fat body transcriptome of Panstrongylus lignarius (Hemiptera: Heteroptera), the main vector of Chagas disease in Peru.</title>
        <authorList>
            <person name="Nevoa J.C."/>
            <person name="Mendes M.T."/>
            <person name="da Silva M.V."/>
            <person name="Soares S.C."/>
            <person name="Oliveira C.J.F."/>
            <person name="Ribeiro J.M.C."/>
        </authorList>
    </citation>
    <scope>NUCLEOTIDE SEQUENCE</scope>
</reference>
<evidence type="ECO:0000256" key="3">
    <source>
        <dbReference type="ARBA" id="ARBA00022723"/>
    </source>
</evidence>
<feature type="domain" description="RRM" evidence="14">
    <location>
        <begin position="65"/>
        <end position="150"/>
    </location>
</feature>
<feature type="domain" description="C3H1-type" evidence="15">
    <location>
        <begin position="12"/>
        <end position="40"/>
    </location>
</feature>
<evidence type="ECO:0000256" key="13">
    <source>
        <dbReference type="SAM" id="MobiDB-lite"/>
    </source>
</evidence>
<dbReference type="PANTHER" id="PTHR12620">
    <property type="entry name" value="U2 SNRNP AUXILIARY FACTOR, SMALL SUBUNIT"/>
    <property type="match status" value="1"/>
</dbReference>
<feature type="domain" description="C3H1-type" evidence="15">
    <location>
        <begin position="152"/>
        <end position="179"/>
    </location>
</feature>
<evidence type="ECO:0000256" key="12">
    <source>
        <dbReference type="PROSITE-ProRule" id="PRU00723"/>
    </source>
</evidence>
<keyword evidence="10" id="KW-0539">Nucleus</keyword>
<feature type="zinc finger region" description="C3H1-type" evidence="12">
    <location>
        <begin position="152"/>
        <end position="179"/>
    </location>
</feature>
<dbReference type="GO" id="GO:0008270">
    <property type="term" value="F:zinc ion binding"/>
    <property type="evidence" value="ECO:0007669"/>
    <property type="project" value="UniProtKB-KW"/>
</dbReference>
<dbReference type="InterPro" id="IPR035979">
    <property type="entry name" value="RBD_domain_sf"/>
</dbReference>
<dbReference type="SMART" id="SM00356">
    <property type="entry name" value="ZnF_C3H1"/>
    <property type="match status" value="2"/>
</dbReference>
<evidence type="ECO:0000256" key="1">
    <source>
        <dbReference type="ARBA" id="ARBA00004123"/>
    </source>
</evidence>
<dbReference type="AlphaFoldDB" id="A0A224XXI7"/>
<protein>
    <submittedName>
        <fullName evidence="16">Putative u2 snrnp splicing factor small subunit</fullName>
    </submittedName>
</protein>
<organism evidence="16">
    <name type="scientific">Panstrongylus lignarius</name>
    <dbReference type="NCBI Taxonomy" id="156445"/>
    <lineage>
        <taxon>Eukaryota</taxon>
        <taxon>Metazoa</taxon>
        <taxon>Ecdysozoa</taxon>
        <taxon>Arthropoda</taxon>
        <taxon>Hexapoda</taxon>
        <taxon>Insecta</taxon>
        <taxon>Pterygota</taxon>
        <taxon>Neoptera</taxon>
        <taxon>Paraneoptera</taxon>
        <taxon>Hemiptera</taxon>
        <taxon>Heteroptera</taxon>
        <taxon>Panheteroptera</taxon>
        <taxon>Cimicomorpha</taxon>
        <taxon>Reduviidae</taxon>
        <taxon>Triatominae</taxon>
        <taxon>Panstrongylus</taxon>
    </lineage>
</organism>
<dbReference type="PRINTS" id="PR01848">
    <property type="entry name" value="U2AUXFACTOR"/>
</dbReference>
<dbReference type="Pfam" id="PF00076">
    <property type="entry name" value="RRM_1"/>
    <property type="match status" value="1"/>
</dbReference>
<evidence type="ECO:0000256" key="8">
    <source>
        <dbReference type="ARBA" id="ARBA00023125"/>
    </source>
</evidence>
<evidence type="ECO:0000313" key="16">
    <source>
        <dbReference type="EMBL" id="JAW12769.1"/>
    </source>
</evidence>
<sequence>MAEYRASIFGTEMDTVNCSFFYKVGACRHGEHCSRVHHQPLFSQTVLLKHLYIDPKYTELTNDGVTFYVNDVSDQEAQEHFENFFEDVFVECEEKYGEIEQLKVCNNQGAHLNGNVYIKFKFENDAKRAVDDLNNRWFGGKPIYAELSPVTDFKGACCSKYKFGTCNRQSYCNFLHTKPISKELTHYLFYSRNKPRGRQVYHHRNRSRSPRYRHRRR</sequence>
<dbReference type="InterPro" id="IPR000571">
    <property type="entry name" value="Znf_CCCH"/>
</dbReference>
<dbReference type="GO" id="GO:0003677">
    <property type="term" value="F:DNA binding"/>
    <property type="evidence" value="ECO:0007669"/>
    <property type="project" value="UniProtKB-KW"/>
</dbReference>
<evidence type="ECO:0000256" key="11">
    <source>
        <dbReference type="PROSITE-ProRule" id="PRU00176"/>
    </source>
</evidence>
<evidence type="ECO:0000256" key="9">
    <source>
        <dbReference type="ARBA" id="ARBA00023187"/>
    </source>
</evidence>
<proteinExistence type="predicted"/>
<dbReference type="Gene3D" id="3.30.70.330">
    <property type="match status" value="1"/>
</dbReference>
<keyword evidence="4" id="KW-0677">Repeat</keyword>
<dbReference type="FunFam" id="3.30.70.330:FF:000122">
    <property type="entry name" value="Splicing factor U2AF small subunit"/>
    <property type="match status" value="1"/>
</dbReference>
<dbReference type="Pfam" id="PF00642">
    <property type="entry name" value="zf-CCCH"/>
    <property type="match status" value="1"/>
</dbReference>
<evidence type="ECO:0000259" key="14">
    <source>
        <dbReference type="PROSITE" id="PS50102"/>
    </source>
</evidence>
<dbReference type="GO" id="GO:0003723">
    <property type="term" value="F:RNA binding"/>
    <property type="evidence" value="ECO:0007669"/>
    <property type="project" value="UniProtKB-UniRule"/>
</dbReference>
<evidence type="ECO:0000256" key="7">
    <source>
        <dbReference type="ARBA" id="ARBA00022884"/>
    </source>
</evidence>
<keyword evidence="5 12" id="KW-0863">Zinc-finger</keyword>
<name>A0A224XXI7_9HEMI</name>
<evidence type="ECO:0000256" key="4">
    <source>
        <dbReference type="ARBA" id="ARBA00022737"/>
    </source>
</evidence>
<keyword evidence="8" id="KW-0238">DNA-binding</keyword>
<keyword evidence="6 12" id="KW-0862">Zinc</keyword>
<dbReference type="GO" id="GO:0000398">
    <property type="term" value="P:mRNA splicing, via spliceosome"/>
    <property type="evidence" value="ECO:0007669"/>
    <property type="project" value="InterPro"/>
</dbReference>
<dbReference type="InterPro" id="IPR003954">
    <property type="entry name" value="RRM_euk-type"/>
</dbReference>
<dbReference type="GO" id="GO:0089701">
    <property type="term" value="C:U2AF complex"/>
    <property type="evidence" value="ECO:0007669"/>
    <property type="project" value="InterPro"/>
</dbReference>
<keyword evidence="2" id="KW-0507">mRNA processing</keyword>
<dbReference type="SMART" id="SM00360">
    <property type="entry name" value="RRM"/>
    <property type="match status" value="1"/>
</dbReference>
<dbReference type="InterPro" id="IPR000504">
    <property type="entry name" value="RRM_dom"/>
</dbReference>